<feature type="domain" description="Response regulatory" evidence="25">
    <location>
        <begin position="810"/>
        <end position="931"/>
    </location>
</feature>
<dbReference type="InterPro" id="IPR036890">
    <property type="entry name" value="HATPase_C_sf"/>
</dbReference>
<feature type="transmembrane region" description="Helical" evidence="23">
    <location>
        <begin position="147"/>
        <end position="168"/>
    </location>
</feature>
<dbReference type="SMART" id="SM00387">
    <property type="entry name" value="HATPase_c"/>
    <property type="match status" value="1"/>
</dbReference>
<dbReference type="EC" id="2.7.13.3" evidence="3"/>
<dbReference type="Pfam" id="PF00072">
    <property type="entry name" value="Response_reg"/>
    <property type="match status" value="2"/>
</dbReference>
<dbReference type="InterPro" id="IPR003661">
    <property type="entry name" value="HisK_dim/P_dom"/>
</dbReference>
<evidence type="ECO:0000256" key="19">
    <source>
        <dbReference type="ARBA" id="ARBA00070152"/>
    </source>
</evidence>
<comment type="catalytic activity">
    <reaction evidence="1">
        <text>ATP + protein L-histidine = ADP + protein N-phospho-L-histidine.</text>
        <dbReference type="EC" id="2.7.13.3"/>
    </reaction>
</comment>
<keyword evidence="4" id="KW-1003">Cell membrane</keyword>
<dbReference type="Gene3D" id="3.30.565.10">
    <property type="entry name" value="Histidine kinase-like ATPase, C-terminal domain"/>
    <property type="match status" value="1"/>
</dbReference>
<proteinExistence type="predicted"/>
<evidence type="ECO:0000313" key="28">
    <source>
        <dbReference type="Proteomes" id="UP000634011"/>
    </source>
</evidence>
<dbReference type="PANTHER" id="PTHR45339">
    <property type="entry name" value="HYBRID SIGNAL TRANSDUCTION HISTIDINE KINASE J"/>
    <property type="match status" value="1"/>
</dbReference>
<keyword evidence="10" id="KW-0418">Kinase</keyword>
<dbReference type="PROSITE" id="PS50109">
    <property type="entry name" value="HIS_KIN"/>
    <property type="match status" value="1"/>
</dbReference>
<evidence type="ECO:0000256" key="21">
    <source>
        <dbReference type="PROSITE-ProRule" id="PRU00169"/>
    </source>
</evidence>
<accession>A0A923HJ37</accession>
<gene>
    <name evidence="27" type="ORF">H8K32_13500</name>
</gene>
<dbReference type="Pfam" id="PF00512">
    <property type="entry name" value="HisKA"/>
    <property type="match status" value="1"/>
</dbReference>
<dbReference type="PROSITE" id="PS50894">
    <property type="entry name" value="HPT"/>
    <property type="match status" value="1"/>
</dbReference>
<evidence type="ECO:0000256" key="9">
    <source>
        <dbReference type="ARBA" id="ARBA00022741"/>
    </source>
</evidence>
<evidence type="ECO:0000256" key="6">
    <source>
        <dbReference type="ARBA" id="ARBA00022679"/>
    </source>
</evidence>
<feature type="domain" description="Response regulatory" evidence="25">
    <location>
        <begin position="659"/>
        <end position="780"/>
    </location>
</feature>
<evidence type="ECO:0000256" key="7">
    <source>
        <dbReference type="ARBA" id="ARBA00022692"/>
    </source>
</evidence>
<dbReference type="Proteomes" id="UP000634011">
    <property type="component" value="Unassembled WGS sequence"/>
</dbReference>
<dbReference type="InterPro" id="IPR013767">
    <property type="entry name" value="PAS_fold"/>
</dbReference>
<keyword evidence="15 23" id="KW-0472">Membrane</keyword>
<dbReference type="InterPro" id="IPR033414">
    <property type="entry name" value="Sensor_dom"/>
</dbReference>
<dbReference type="CDD" id="cd16922">
    <property type="entry name" value="HATPase_EvgS-ArcB-TorS-like"/>
    <property type="match status" value="1"/>
</dbReference>
<feature type="transmembrane region" description="Helical" evidence="23">
    <location>
        <begin position="14"/>
        <end position="34"/>
    </location>
</feature>
<dbReference type="GO" id="GO:0005524">
    <property type="term" value="F:ATP binding"/>
    <property type="evidence" value="ECO:0007669"/>
    <property type="project" value="UniProtKB-KW"/>
</dbReference>
<feature type="modified residue" description="Phosphohistidine" evidence="20">
    <location>
        <position position="1020"/>
    </location>
</feature>
<dbReference type="InterPro" id="IPR003594">
    <property type="entry name" value="HATPase_dom"/>
</dbReference>
<protein>
    <recommendedName>
        <fullName evidence="18">Sensory/regulatory protein RpfC</fullName>
        <ecNumber evidence="3">2.7.13.3</ecNumber>
    </recommendedName>
    <alternativeName>
        <fullName evidence="19">Virulence sensor protein BvgS</fullName>
    </alternativeName>
</protein>
<dbReference type="EMBL" id="JACOFV010000012">
    <property type="protein sequence ID" value="MBC3863120.1"/>
    <property type="molecule type" value="Genomic_DNA"/>
</dbReference>
<evidence type="ECO:0000256" key="5">
    <source>
        <dbReference type="ARBA" id="ARBA00022553"/>
    </source>
</evidence>
<name>A0A923HJ37_9BURK</name>
<dbReference type="PRINTS" id="PR00344">
    <property type="entry name" value="BCTRLSENSOR"/>
</dbReference>
<reference evidence="27" key="1">
    <citation type="submission" date="2020-08" db="EMBL/GenBank/DDBJ databases">
        <title>Novel species isolated from subtropical streams in China.</title>
        <authorList>
            <person name="Lu H."/>
        </authorList>
    </citation>
    <scope>NUCLEOTIDE SEQUENCE</scope>
    <source>
        <strain evidence="27">KACC 12607</strain>
    </source>
</reference>
<dbReference type="NCBIfam" id="TIGR00229">
    <property type="entry name" value="sensory_box"/>
    <property type="match status" value="1"/>
</dbReference>
<dbReference type="FunFam" id="1.10.287.130:FF:000002">
    <property type="entry name" value="Two-component osmosensing histidine kinase"/>
    <property type="match status" value="1"/>
</dbReference>
<dbReference type="SUPFAM" id="SSF55874">
    <property type="entry name" value="ATPase domain of HSP90 chaperone/DNA topoisomerase II/histidine kinase"/>
    <property type="match status" value="1"/>
</dbReference>
<evidence type="ECO:0000256" key="11">
    <source>
        <dbReference type="ARBA" id="ARBA00022840"/>
    </source>
</evidence>
<evidence type="ECO:0000256" key="18">
    <source>
        <dbReference type="ARBA" id="ARBA00068150"/>
    </source>
</evidence>
<dbReference type="PANTHER" id="PTHR45339:SF1">
    <property type="entry name" value="HYBRID SIGNAL TRANSDUCTION HISTIDINE KINASE J"/>
    <property type="match status" value="1"/>
</dbReference>
<dbReference type="PROSITE" id="PS50110">
    <property type="entry name" value="RESPONSE_REGULATORY"/>
    <property type="match status" value="2"/>
</dbReference>
<evidence type="ECO:0000259" key="24">
    <source>
        <dbReference type="PROSITE" id="PS50109"/>
    </source>
</evidence>
<keyword evidence="5 21" id="KW-0597">Phosphoprotein</keyword>
<dbReference type="Gene3D" id="1.20.120.160">
    <property type="entry name" value="HPT domain"/>
    <property type="match status" value="1"/>
</dbReference>
<dbReference type="GO" id="GO:0006355">
    <property type="term" value="P:regulation of DNA-templated transcription"/>
    <property type="evidence" value="ECO:0007669"/>
    <property type="project" value="InterPro"/>
</dbReference>
<keyword evidence="8" id="KW-0732">Signal</keyword>
<evidence type="ECO:0000256" key="22">
    <source>
        <dbReference type="SAM" id="Coils"/>
    </source>
</evidence>
<dbReference type="InterPro" id="IPR004358">
    <property type="entry name" value="Sig_transdc_His_kin-like_C"/>
</dbReference>
<dbReference type="Pfam" id="PF02518">
    <property type="entry name" value="HATPase_c"/>
    <property type="match status" value="1"/>
</dbReference>
<dbReference type="GO" id="GO:0000155">
    <property type="term" value="F:phosphorelay sensor kinase activity"/>
    <property type="evidence" value="ECO:0007669"/>
    <property type="project" value="InterPro"/>
</dbReference>
<evidence type="ECO:0000259" key="26">
    <source>
        <dbReference type="PROSITE" id="PS50894"/>
    </source>
</evidence>
<feature type="modified residue" description="4-aspartylphosphate" evidence="21">
    <location>
        <position position="713"/>
    </location>
</feature>
<dbReference type="InterPro" id="IPR035965">
    <property type="entry name" value="PAS-like_dom_sf"/>
</dbReference>
<evidence type="ECO:0000256" key="14">
    <source>
        <dbReference type="ARBA" id="ARBA00023026"/>
    </source>
</evidence>
<keyword evidence="12 23" id="KW-1133">Transmembrane helix</keyword>
<evidence type="ECO:0000256" key="1">
    <source>
        <dbReference type="ARBA" id="ARBA00000085"/>
    </source>
</evidence>
<dbReference type="CDD" id="cd17546">
    <property type="entry name" value="REC_hyHK_CKI1_RcsC-like"/>
    <property type="match status" value="2"/>
</dbReference>
<dbReference type="SMART" id="SM00448">
    <property type="entry name" value="REC"/>
    <property type="match status" value="2"/>
</dbReference>
<sequence>MSALIDKDRLSKRLIVQIILFSSMLTLVITVIQLSMDYRQQRSDLYQTLEEVAAYVPSATDSVWHYDKKQIELGLQAMDQLPGIELARIVTTNGKSWEHGERVSSHVVERTFALQHESEGGEKETIANLYVTASIDLIYQRIAEKAISILVSNAVKTFLVALFMMYVMRRLVTRRVQLLAEKVHGLNFLTQTESSEKLDSAPHLYRIEGDEIDLVDHVLDDVFLRLRLAIEELKNEVNTRQLAEKELLQTQQNLEHLVKERTLELEAERANLNTSLSEIDLVLNNASIGICNIDGDKDDRYIRRPNVAFERMLGYAPGQLEGQNTRLIHVNDTEHQKLREAQQVIATGNTFRAEGLLKCKDGTVVEVAHTALAVDINDYSKGAMWLVEDITLQRQAAREMLHAKELAESASQAKSGFLANMSHEIRTPMNAIIGLSGLALRNDMPTRIADYLQKIKQSGEHLLGIINDILDFSKIEAGKLDIETVPFGIHQVTDNLLNLLSSKAEDKGLELLLKLDPRLPAVLLGDPLRIGQILINYVSNAIKFTEAGEVCIDISVEEKSDADALLKFQVMDTGIGLTQEQIGRLFNSFEQADSSTTRRYGGTGLGLAISKKLAESMRGTVGVQSTEGKGANFWFTARLGIGSNETFFTTSKEELRGKRVLVVDDNEAAALGLCSMLSGMGFNAEYVHSGKECIDLLQQTKNSEKSFEFVMMDWRMPDMDGLQTIETIQKMHLKSSPFILMATAHRCQELVSDAEGLGIEHVLRKPVSASELVDTMTQMLRYNYPQHGAKQTYMKPSTPTLNLDLIKGARVLLVEDNVINQEIACELLHSASIEVDVAEDGKISIDLVQARFFEGQPYDIVLMDMQMPVMDGVVATRHIRQSHTSADLPIVAMTANAMKVDRDRCMDAGMNAFVTKPIDQDELWRTLLTWIKPRPGLGVIQPQATTNRDDDEDQSHVLPVVARTEIAGLDLNIALKHMMGKTTLLDKVLKKFLESQEDEFAFMRDAYAKGDFKTAQRLAHSLKSNAANFGAIELQQSAERLEQQFNDIESPELLESQISNVELQLMQIISALRIYFDEKNKTP</sequence>
<dbReference type="Pfam" id="PF01627">
    <property type="entry name" value="Hpt"/>
    <property type="match status" value="1"/>
</dbReference>
<dbReference type="InterPro" id="IPR008207">
    <property type="entry name" value="Sig_transdc_His_kin_Hpt_dom"/>
</dbReference>
<keyword evidence="14" id="KW-0843">Virulence</keyword>
<feature type="domain" description="HPt" evidence="26">
    <location>
        <begin position="981"/>
        <end position="1079"/>
    </location>
</feature>
<dbReference type="Gene3D" id="1.10.287.130">
    <property type="match status" value="1"/>
</dbReference>
<keyword evidence="11" id="KW-0067">ATP-binding</keyword>
<dbReference type="InterPro" id="IPR036641">
    <property type="entry name" value="HPT_dom_sf"/>
</dbReference>
<dbReference type="SUPFAM" id="SSF47226">
    <property type="entry name" value="Histidine-containing phosphotransfer domain, HPT domain"/>
    <property type="match status" value="1"/>
</dbReference>
<keyword evidence="6" id="KW-0808">Transferase</keyword>
<dbReference type="CDD" id="cd00130">
    <property type="entry name" value="PAS"/>
    <property type="match status" value="1"/>
</dbReference>
<evidence type="ECO:0000259" key="25">
    <source>
        <dbReference type="PROSITE" id="PS50110"/>
    </source>
</evidence>
<dbReference type="SMART" id="SM00388">
    <property type="entry name" value="HisKA"/>
    <property type="match status" value="1"/>
</dbReference>
<dbReference type="InterPro" id="IPR001789">
    <property type="entry name" value="Sig_transdc_resp-reg_receiver"/>
</dbReference>
<dbReference type="Gene3D" id="3.30.450.20">
    <property type="entry name" value="PAS domain"/>
    <property type="match status" value="1"/>
</dbReference>
<feature type="modified residue" description="4-aspartylphosphate" evidence="21">
    <location>
        <position position="864"/>
    </location>
</feature>
<evidence type="ECO:0000256" key="10">
    <source>
        <dbReference type="ARBA" id="ARBA00022777"/>
    </source>
</evidence>
<dbReference type="InterPro" id="IPR000014">
    <property type="entry name" value="PAS"/>
</dbReference>
<evidence type="ECO:0000313" key="27">
    <source>
        <dbReference type="EMBL" id="MBC3863120.1"/>
    </source>
</evidence>
<dbReference type="CDD" id="cd00082">
    <property type="entry name" value="HisKA"/>
    <property type="match status" value="1"/>
</dbReference>
<dbReference type="SUPFAM" id="SSF55785">
    <property type="entry name" value="PYP-like sensor domain (PAS domain)"/>
    <property type="match status" value="1"/>
</dbReference>
<dbReference type="SMART" id="SM00073">
    <property type="entry name" value="HPT"/>
    <property type="match status" value="1"/>
</dbReference>
<evidence type="ECO:0000256" key="15">
    <source>
        <dbReference type="ARBA" id="ARBA00023136"/>
    </source>
</evidence>
<evidence type="ECO:0000256" key="17">
    <source>
        <dbReference type="ARBA" id="ARBA00064003"/>
    </source>
</evidence>
<keyword evidence="9" id="KW-0547">Nucleotide-binding</keyword>
<evidence type="ECO:0000256" key="12">
    <source>
        <dbReference type="ARBA" id="ARBA00022989"/>
    </source>
</evidence>
<dbReference type="AlphaFoldDB" id="A0A923HJ37"/>
<dbReference type="InterPro" id="IPR005467">
    <property type="entry name" value="His_kinase_dom"/>
</dbReference>
<dbReference type="InterPro" id="IPR036097">
    <property type="entry name" value="HisK_dim/P_sf"/>
</dbReference>
<dbReference type="InterPro" id="IPR011006">
    <property type="entry name" value="CheY-like_superfamily"/>
</dbReference>
<evidence type="ECO:0000256" key="8">
    <source>
        <dbReference type="ARBA" id="ARBA00022729"/>
    </source>
</evidence>
<evidence type="ECO:0000256" key="2">
    <source>
        <dbReference type="ARBA" id="ARBA00004651"/>
    </source>
</evidence>
<dbReference type="Gene3D" id="3.40.50.2300">
    <property type="match status" value="2"/>
</dbReference>
<dbReference type="GO" id="GO:0005886">
    <property type="term" value="C:plasma membrane"/>
    <property type="evidence" value="ECO:0007669"/>
    <property type="project" value="UniProtKB-SubCell"/>
</dbReference>
<evidence type="ECO:0000256" key="20">
    <source>
        <dbReference type="PROSITE-ProRule" id="PRU00110"/>
    </source>
</evidence>
<keyword evidence="7 23" id="KW-0812">Transmembrane</keyword>
<evidence type="ECO:0000256" key="16">
    <source>
        <dbReference type="ARBA" id="ARBA00058004"/>
    </source>
</evidence>
<evidence type="ECO:0000256" key="13">
    <source>
        <dbReference type="ARBA" id="ARBA00023012"/>
    </source>
</evidence>
<evidence type="ECO:0000256" key="4">
    <source>
        <dbReference type="ARBA" id="ARBA00022475"/>
    </source>
</evidence>
<comment type="function">
    <text evidence="16">Member of the two-component regulatory system BvgS/BvgA. Phosphorylates BvgA via a four-step phosphorelay in response to environmental signals.</text>
</comment>
<comment type="subcellular location">
    <subcellularLocation>
        <location evidence="2">Cell membrane</location>
        <topology evidence="2">Multi-pass membrane protein</topology>
    </subcellularLocation>
</comment>
<comment type="subunit">
    <text evidence="17">At low DSF concentrations, interacts with RpfF.</text>
</comment>
<keyword evidence="22" id="KW-0175">Coiled coil</keyword>
<keyword evidence="28" id="KW-1185">Reference proteome</keyword>
<dbReference type="Pfam" id="PF00989">
    <property type="entry name" value="PAS"/>
    <property type="match status" value="1"/>
</dbReference>
<comment type="caution">
    <text evidence="27">The sequence shown here is derived from an EMBL/GenBank/DDBJ whole genome shotgun (WGS) entry which is preliminary data.</text>
</comment>
<keyword evidence="13" id="KW-0902">Two-component regulatory system</keyword>
<dbReference type="FunFam" id="3.30.565.10:FF:000010">
    <property type="entry name" value="Sensor histidine kinase RcsC"/>
    <property type="match status" value="1"/>
</dbReference>
<dbReference type="SUPFAM" id="SSF52172">
    <property type="entry name" value="CheY-like"/>
    <property type="match status" value="2"/>
</dbReference>
<evidence type="ECO:0000256" key="23">
    <source>
        <dbReference type="SAM" id="Phobius"/>
    </source>
</evidence>
<dbReference type="CDD" id="cd00088">
    <property type="entry name" value="HPT"/>
    <property type="match status" value="1"/>
</dbReference>
<dbReference type="SUPFAM" id="SSF47384">
    <property type="entry name" value="Homodimeric domain of signal transducing histidine kinase"/>
    <property type="match status" value="1"/>
</dbReference>
<feature type="domain" description="Histidine kinase" evidence="24">
    <location>
        <begin position="420"/>
        <end position="641"/>
    </location>
</feature>
<dbReference type="Pfam" id="PF17149">
    <property type="entry name" value="CHASE5"/>
    <property type="match status" value="1"/>
</dbReference>
<feature type="coiled-coil region" evidence="22">
    <location>
        <begin position="226"/>
        <end position="260"/>
    </location>
</feature>
<evidence type="ECO:0000256" key="3">
    <source>
        <dbReference type="ARBA" id="ARBA00012438"/>
    </source>
</evidence>
<organism evidence="27 28">
    <name type="scientific">Undibacterium jejuense</name>
    <dbReference type="NCBI Taxonomy" id="1344949"/>
    <lineage>
        <taxon>Bacteria</taxon>
        <taxon>Pseudomonadati</taxon>
        <taxon>Pseudomonadota</taxon>
        <taxon>Betaproteobacteria</taxon>
        <taxon>Burkholderiales</taxon>
        <taxon>Oxalobacteraceae</taxon>
        <taxon>Undibacterium</taxon>
    </lineage>
</organism>